<protein>
    <recommendedName>
        <fullName evidence="3">MepB family protein</fullName>
    </recommendedName>
</protein>
<name>G0J4R2_CYCMS</name>
<proteinExistence type="predicted"/>
<dbReference type="eggNOG" id="COG4815">
    <property type="taxonomic scope" value="Bacteria"/>
</dbReference>
<evidence type="ECO:0008006" key="3">
    <source>
        <dbReference type="Google" id="ProtNLM"/>
    </source>
</evidence>
<dbReference type="EMBL" id="CP002955">
    <property type="protein sequence ID" value="AEL25292.1"/>
    <property type="molecule type" value="Genomic_DNA"/>
</dbReference>
<dbReference type="Proteomes" id="UP000001635">
    <property type="component" value="Chromosome"/>
</dbReference>
<dbReference type="InterPro" id="IPR011235">
    <property type="entry name" value="MepB-like"/>
</dbReference>
<dbReference type="RefSeq" id="WP_014019587.1">
    <property type="nucleotide sequence ID" value="NC_015914.1"/>
</dbReference>
<dbReference type="PIRSF" id="PIRSF032285">
    <property type="entry name" value="UCP032285"/>
    <property type="match status" value="1"/>
</dbReference>
<dbReference type="AlphaFoldDB" id="G0J4R2"/>
<dbReference type="Gene3D" id="3.40.1350.140">
    <property type="entry name" value="MepB-like"/>
    <property type="match status" value="1"/>
</dbReference>
<dbReference type="STRING" id="880070.Cycma_1530"/>
<dbReference type="Pfam" id="PF08877">
    <property type="entry name" value="MepB-like"/>
    <property type="match status" value="1"/>
</dbReference>
<evidence type="ECO:0000313" key="1">
    <source>
        <dbReference type="EMBL" id="AEL25292.1"/>
    </source>
</evidence>
<accession>G0J4R2</accession>
<evidence type="ECO:0000313" key="2">
    <source>
        <dbReference type="Proteomes" id="UP000001635"/>
    </source>
</evidence>
<keyword evidence="2" id="KW-1185">Reference proteome</keyword>
<dbReference type="HOGENOM" id="CLU_111604_0_0_10"/>
<gene>
    <name evidence="1" type="ordered locus">Cycma_1530</name>
</gene>
<dbReference type="OrthoDB" id="4954833at2"/>
<reference evidence="2" key="1">
    <citation type="submission" date="2011-07" db="EMBL/GenBank/DDBJ databases">
        <title>The complete genome of Cyclobacterium marinum DSM 745.</title>
        <authorList>
            <person name="Lucas S."/>
            <person name="Han J."/>
            <person name="Lapidus A."/>
            <person name="Bruce D."/>
            <person name="Goodwin L."/>
            <person name="Pitluck S."/>
            <person name="Peters L."/>
            <person name="Kyrpides N."/>
            <person name="Mavromatis K."/>
            <person name="Ivanova N."/>
            <person name="Ovchinnikova G."/>
            <person name="Chertkov O."/>
            <person name="Detter J.C."/>
            <person name="Tapia R."/>
            <person name="Han C."/>
            <person name="Land M."/>
            <person name="Hauser L."/>
            <person name="Markowitz V."/>
            <person name="Cheng J.-F."/>
            <person name="Hugenholtz P."/>
            <person name="Woyke T."/>
            <person name="Wu D."/>
            <person name="Tindall B."/>
            <person name="Schuetze A."/>
            <person name="Brambilla E."/>
            <person name="Klenk H.-P."/>
            <person name="Eisen J.A."/>
        </authorList>
    </citation>
    <scope>NUCLEOTIDE SEQUENCE [LARGE SCALE GENOMIC DNA]</scope>
    <source>
        <strain evidence="2">ATCC 25205 / DSM 745 / LMG 13164 / NCIMB 1802</strain>
    </source>
</reference>
<dbReference type="InterPro" id="IPR038231">
    <property type="entry name" value="MepB-like_sf"/>
</dbReference>
<organism evidence="1 2">
    <name type="scientific">Cyclobacterium marinum (strain ATCC 25205 / DSM 745 / LMG 13164 / NCIMB 1802)</name>
    <name type="common">Flectobacillus marinus</name>
    <dbReference type="NCBI Taxonomy" id="880070"/>
    <lineage>
        <taxon>Bacteria</taxon>
        <taxon>Pseudomonadati</taxon>
        <taxon>Bacteroidota</taxon>
        <taxon>Cytophagia</taxon>
        <taxon>Cytophagales</taxon>
        <taxon>Cyclobacteriaceae</taxon>
        <taxon>Cyclobacterium</taxon>
    </lineage>
</organism>
<sequence>MNKTLRLINQDVYDQCGIDISEFKWERESKAYHACQFKLNGKAVICRQAKITPKKCGQFVTFWKRENAGPIAPFTVSDPFEVLIINVFSGDRSGQFVFPKEVLAKFGLLSTHEKEGKRAFRVYPNWETSLNSQATKSQKWQLKYFFEIGAEMNLKKVKKMYEFVGR</sequence>
<dbReference type="KEGG" id="cmr:Cycma_1530"/>